<feature type="compositionally biased region" description="Polar residues" evidence="1">
    <location>
        <begin position="68"/>
        <end position="95"/>
    </location>
</feature>
<protein>
    <submittedName>
        <fullName evidence="2">Uncharacterized protein</fullName>
    </submittedName>
</protein>
<feature type="region of interest" description="Disordered" evidence="1">
    <location>
        <begin position="146"/>
        <end position="167"/>
    </location>
</feature>
<evidence type="ECO:0000256" key="1">
    <source>
        <dbReference type="SAM" id="MobiDB-lite"/>
    </source>
</evidence>
<evidence type="ECO:0000313" key="2">
    <source>
        <dbReference type="EMBL" id="KAF5830256.1"/>
    </source>
</evidence>
<keyword evidence="3" id="KW-1185">Reference proteome</keyword>
<evidence type="ECO:0000313" key="3">
    <source>
        <dbReference type="Proteomes" id="UP000815325"/>
    </source>
</evidence>
<sequence>MQNHLQILGRWQRAVLQHVASLVSHQALRDPVAELETQIALNQISYPEEIVAMQHALRSQHAMLQQELNSSASHTQVVQPGTTNSLGLPTAQGAQGEQPGGSAMPWDYQQPGAANTPTVPLPFPSSLLNDLTSMGTEAALEMLGKSVGAGHGGDPHNPAPATLGAAPPAPALSGVEVANPRTLGVSPAASSPPIACEPLALPELPVGASGIPPGWEGNDVPSPGPMQL</sequence>
<gene>
    <name evidence="2" type="ORF">DUNSADRAFT_14813</name>
</gene>
<comment type="caution">
    <text evidence="2">The sequence shown here is derived from an EMBL/GenBank/DDBJ whole genome shotgun (WGS) entry which is preliminary data.</text>
</comment>
<proteinExistence type="predicted"/>
<feature type="region of interest" description="Disordered" evidence="1">
    <location>
        <begin position="68"/>
        <end position="114"/>
    </location>
</feature>
<dbReference type="Proteomes" id="UP000815325">
    <property type="component" value="Unassembled WGS sequence"/>
</dbReference>
<accession>A0ABQ7G6L8</accession>
<organism evidence="2 3">
    <name type="scientific">Dunaliella salina</name>
    <name type="common">Green alga</name>
    <name type="synonym">Protococcus salinus</name>
    <dbReference type="NCBI Taxonomy" id="3046"/>
    <lineage>
        <taxon>Eukaryota</taxon>
        <taxon>Viridiplantae</taxon>
        <taxon>Chlorophyta</taxon>
        <taxon>core chlorophytes</taxon>
        <taxon>Chlorophyceae</taxon>
        <taxon>CS clade</taxon>
        <taxon>Chlamydomonadales</taxon>
        <taxon>Dunaliellaceae</taxon>
        <taxon>Dunaliella</taxon>
    </lineage>
</organism>
<dbReference type="EMBL" id="MU070063">
    <property type="protein sequence ID" value="KAF5830256.1"/>
    <property type="molecule type" value="Genomic_DNA"/>
</dbReference>
<reference evidence="2" key="1">
    <citation type="submission" date="2017-08" db="EMBL/GenBank/DDBJ databases">
        <authorList>
            <person name="Polle J.E."/>
            <person name="Barry K."/>
            <person name="Cushman J."/>
            <person name="Schmutz J."/>
            <person name="Tran D."/>
            <person name="Hathwaick L.T."/>
            <person name="Yim W.C."/>
            <person name="Jenkins J."/>
            <person name="Mckie-Krisberg Z.M."/>
            <person name="Prochnik S."/>
            <person name="Lindquist E."/>
            <person name="Dockter R.B."/>
            <person name="Adam C."/>
            <person name="Molina H."/>
            <person name="Bunkerborg J."/>
            <person name="Jin E."/>
            <person name="Buchheim M."/>
            <person name="Magnuson J."/>
        </authorList>
    </citation>
    <scope>NUCLEOTIDE SEQUENCE</scope>
    <source>
        <strain evidence="2">CCAP 19/18</strain>
    </source>
</reference>
<name>A0ABQ7G6L8_DUNSA</name>